<reference evidence="1 2" key="1">
    <citation type="submission" date="2014-04" db="EMBL/GenBank/DDBJ databases">
        <title>Genome evolution of avian class.</title>
        <authorList>
            <person name="Zhang G."/>
            <person name="Li C."/>
        </authorList>
    </citation>
    <scope>NUCLEOTIDE SEQUENCE [LARGE SCALE GENOMIC DNA]</scope>
    <source>
        <strain evidence="1">BGI_N306</strain>
    </source>
</reference>
<proteinExistence type="predicted"/>
<organism evidence="1 2">
    <name type="scientific">Opisthocomus hoazin</name>
    <name type="common">Hoatzin</name>
    <name type="synonym">Phasianus hoazin</name>
    <dbReference type="NCBI Taxonomy" id="30419"/>
    <lineage>
        <taxon>Eukaryota</taxon>
        <taxon>Metazoa</taxon>
        <taxon>Chordata</taxon>
        <taxon>Craniata</taxon>
        <taxon>Vertebrata</taxon>
        <taxon>Euteleostomi</taxon>
        <taxon>Archelosauria</taxon>
        <taxon>Archosauria</taxon>
        <taxon>Dinosauria</taxon>
        <taxon>Saurischia</taxon>
        <taxon>Theropoda</taxon>
        <taxon>Coelurosauria</taxon>
        <taxon>Aves</taxon>
        <taxon>Neognathae</taxon>
        <taxon>Neoaves</taxon>
        <taxon>Opisthocomiformes</taxon>
        <taxon>Opisthocomidae</taxon>
        <taxon>Opisthocomus</taxon>
    </lineage>
</organism>
<evidence type="ECO:0000313" key="1">
    <source>
        <dbReference type="EMBL" id="KFR10820.1"/>
    </source>
</evidence>
<dbReference type="PhylomeDB" id="A0A091W6T4"/>
<dbReference type="EMBL" id="KK734779">
    <property type="protein sequence ID" value="KFR10820.1"/>
    <property type="molecule type" value="Genomic_DNA"/>
</dbReference>
<sequence>SKVNTWIASRFEISGSRIDIFYFIETRAWKMLAELLYLIS</sequence>
<protein>
    <submittedName>
        <fullName evidence="1">Uncharacterized protein</fullName>
    </submittedName>
</protein>
<keyword evidence="2" id="KW-1185">Reference proteome</keyword>
<evidence type="ECO:0000313" key="2">
    <source>
        <dbReference type="Proteomes" id="UP000053605"/>
    </source>
</evidence>
<dbReference type="AlphaFoldDB" id="A0A091W6T4"/>
<name>A0A091W6T4_OPIHO</name>
<feature type="non-terminal residue" evidence="1">
    <location>
        <position position="40"/>
    </location>
</feature>
<gene>
    <name evidence="1" type="ORF">N306_07595</name>
</gene>
<accession>A0A091W6T4</accession>
<feature type="non-terminal residue" evidence="1">
    <location>
        <position position="1"/>
    </location>
</feature>
<dbReference type="Proteomes" id="UP000053605">
    <property type="component" value="Unassembled WGS sequence"/>
</dbReference>